<dbReference type="Pfam" id="PF00675">
    <property type="entry name" value="Peptidase_M16"/>
    <property type="match status" value="1"/>
</dbReference>
<evidence type="ECO:0000313" key="4">
    <source>
        <dbReference type="WBParaSite" id="jg5061"/>
    </source>
</evidence>
<dbReference type="GO" id="GO:0046872">
    <property type="term" value="F:metal ion binding"/>
    <property type="evidence" value="ECO:0007669"/>
    <property type="project" value="InterPro"/>
</dbReference>
<evidence type="ECO:0000259" key="1">
    <source>
        <dbReference type="Pfam" id="PF00675"/>
    </source>
</evidence>
<dbReference type="Gene3D" id="3.30.830.10">
    <property type="entry name" value="Metalloenzyme, LuxS/M16 peptidase-like"/>
    <property type="match status" value="2"/>
</dbReference>
<dbReference type="Pfam" id="PF05193">
    <property type="entry name" value="Peptidase_M16_C"/>
    <property type="match status" value="1"/>
</dbReference>
<dbReference type="PANTHER" id="PTHR43016">
    <property type="entry name" value="PRESEQUENCE PROTEASE"/>
    <property type="match status" value="1"/>
</dbReference>
<evidence type="ECO:0000259" key="2">
    <source>
        <dbReference type="Pfam" id="PF05193"/>
    </source>
</evidence>
<sequence>MLRMVRSLWKVSSEVHVNGKIPLVLYQSKRSKLKVAVADVPGPMVKGMMSFVTETNSDDGLPHTLEHLVFMGSNKYPYKEFWMLLPIDAWLLEQCFYTYTDQDHTAYSLTTVGSDGFLKVLPVYLDHLLSPNLTDSQYTTEVHHITGEGEDAGVVYSEMQDHESEMESMVALKRKELIYPKGSSYEVSTGGRLANLRSSCSNVKVRDYHKQFYHLKNLMVSICGKIDHDQLLESIEPIEEQELSKVPSQFDRPFHITIPPLKQERTARIVCPADDETKGIVEVAWLGPQASELYTVAALNVLFDYLTETAVAPLKRDFVQTADPYASSVGIYMSEQTNCEIVMSFSGVPTAKLEEIKDRFFDKTISDHQDTQVFDMERIGFILDQSVKKYLSKIENDPSSRSSAL</sequence>
<name>A0A915EGE4_9BILA</name>
<dbReference type="AlphaFoldDB" id="A0A915EGE4"/>
<keyword evidence="3" id="KW-1185">Reference proteome</keyword>
<dbReference type="WBParaSite" id="jg5061">
    <property type="protein sequence ID" value="jg5061"/>
    <property type="gene ID" value="jg5061"/>
</dbReference>
<protein>
    <submittedName>
        <fullName evidence="4">Uncharacterized protein</fullName>
    </submittedName>
</protein>
<dbReference type="Proteomes" id="UP000887574">
    <property type="component" value="Unplaced"/>
</dbReference>
<dbReference type="FunFam" id="3.30.830.10:FF:000015">
    <property type="entry name" value="Putative zinc metalloprotease"/>
    <property type="match status" value="1"/>
</dbReference>
<feature type="domain" description="Peptidase M16 C-terminal" evidence="2">
    <location>
        <begin position="204"/>
        <end position="362"/>
    </location>
</feature>
<organism evidence="3 4">
    <name type="scientific">Ditylenchus dipsaci</name>
    <dbReference type="NCBI Taxonomy" id="166011"/>
    <lineage>
        <taxon>Eukaryota</taxon>
        <taxon>Metazoa</taxon>
        <taxon>Ecdysozoa</taxon>
        <taxon>Nematoda</taxon>
        <taxon>Chromadorea</taxon>
        <taxon>Rhabditida</taxon>
        <taxon>Tylenchina</taxon>
        <taxon>Tylenchomorpha</taxon>
        <taxon>Sphaerularioidea</taxon>
        <taxon>Anguinidae</taxon>
        <taxon>Anguininae</taxon>
        <taxon>Ditylenchus</taxon>
    </lineage>
</organism>
<dbReference type="PANTHER" id="PTHR43016:SF16">
    <property type="entry name" value="METALLOPROTEASE, PUTATIVE (AFU_ORTHOLOGUE AFUA_4G07610)-RELATED"/>
    <property type="match status" value="1"/>
</dbReference>
<evidence type="ECO:0000313" key="3">
    <source>
        <dbReference type="Proteomes" id="UP000887574"/>
    </source>
</evidence>
<dbReference type="InterPro" id="IPR011765">
    <property type="entry name" value="Pept_M16_N"/>
</dbReference>
<dbReference type="InterPro" id="IPR007863">
    <property type="entry name" value="Peptidase_M16_C"/>
</dbReference>
<reference evidence="4" key="1">
    <citation type="submission" date="2022-11" db="UniProtKB">
        <authorList>
            <consortium name="WormBaseParasite"/>
        </authorList>
    </citation>
    <scope>IDENTIFICATION</scope>
</reference>
<accession>A0A915EGE4</accession>
<dbReference type="InterPro" id="IPR011249">
    <property type="entry name" value="Metalloenz_LuxS/M16"/>
</dbReference>
<feature type="domain" description="Peptidase M16 N-terminal" evidence="1">
    <location>
        <begin position="54"/>
        <end position="151"/>
    </location>
</feature>
<dbReference type="SUPFAM" id="SSF63411">
    <property type="entry name" value="LuxS/MPP-like metallohydrolase"/>
    <property type="match status" value="2"/>
</dbReference>
<proteinExistence type="predicted"/>